<dbReference type="Proteomes" id="UP000517753">
    <property type="component" value="Unassembled WGS sequence"/>
</dbReference>
<dbReference type="FunFam" id="3.40.50.1360:FF:000001">
    <property type="entry name" value="Ribose-5-phosphate isomerase A"/>
    <property type="match status" value="1"/>
</dbReference>
<feature type="active site" description="Proton acceptor" evidence="3">
    <location>
        <position position="105"/>
    </location>
</feature>
<accession>A0A7Y9FPC1</accession>
<dbReference type="CDD" id="cd01398">
    <property type="entry name" value="RPI_A"/>
    <property type="match status" value="1"/>
</dbReference>
<evidence type="ECO:0000256" key="3">
    <source>
        <dbReference type="HAMAP-Rule" id="MF_00170"/>
    </source>
</evidence>
<feature type="binding site" evidence="3">
    <location>
        <begin position="96"/>
        <end position="99"/>
    </location>
    <ligand>
        <name>substrate</name>
    </ligand>
</feature>
<gene>
    <name evidence="3" type="primary">rpiA</name>
    <name evidence="4" type="ORF">HD841_002620</name>
</gene>
<organism evidence="4 5">
    <name type="scientific">Sphingomonas melonis</name>
    <dbReference type="NCBI Taxonomy" id="152682"/>
    <lineage>
        <taxon>Bacteria</taxon>
        <taxon>Pseudomonadati</taxon>
        <taxon>Pseudomonadota</taxon>
        <taxon>Alphaproteobacteria</taxon>
        <taxon>Sphingomonadales</taxon>
        <taxon>Sphingomonadaceae</taxon>
        <taxon>Sphingomonas</taxon>
    </lineage>
</organism>
<dbReference type="InterPro" id="IPR020672">
    <property type="entry name" value="Ribose5P_isomerase_typA_subgr"/>
</dbReference>
<comment type="subunit">
    <text evidence="3">Homodimer.</text>
</comment>
<evidence type="ECO:0000256" key="1">
    <source>
        <dbReference type="ARBA" id="ARBA00001713"/>
    </source>
</evidence>
<comment type="caution">
    <text evidence="4">The sequence shown here is derived from an EMBL/GenBank/DDBJ whole genome shotgun (WGS) entry which is preliminary data.</text>
</comment>
<dbReference type="EC" id="5.3.1.6" evidence="3"/>
<comment type="catalytic activity">
    <reaction evidence="1 3">
        <text>aldehydo-D-ribose 5-phosphate = D-ribulose 5-phosphate</text>
        <dbReference type="Rhea" id="RHEA:14657"/>
        <dbReference type="ChEBI" id="CHEBI:58121"/>
        <dbReference type="ChEBI" id="CHEBI:58273"/>
        <dbReference type="EC" id="5.3.1.6"/>
    </reaction>
</comment>
<dbReference type="GO" id="GO:0005829">
    <property type="term" value="C:cytosol"/>
    <property type="evidence" value="ECO:0007669"/>
    <property type="project" value="TreeGrafter"/>
</dbReference>
<comment type="function">
    <text evidence="3">Catalyzes the reversible conversion of ribose-5-phosphate to ribulose 5-phosphate.</text>
</comment>
<comment type="pathway">
    <text evidence="3">Carbohydrate degradation; pentose phosphate pathway; D-ribose 5-phosphate from D-ribulose 5-phosphate (non-oxidative stage): step 1/1.</text>
</comment>
<dbReference type="GO" id="GO:0009052">
    <property type="term" value="P:pentose-phosphate shunt, non-oxidative branch"/>
    <property type="evidence" value="ECO:0007669"/>
    <property type="project" value="UniProtKB-UniRule"/>
</dbReference>
<dbReference type="EMBL" id="JACCBY010000003">
    <property type="protein sequence ID" value="NYD90823.1"/>
    <property type="molecule type" value="Genomic_DNA"/>
</dbReference>
<dbReference type="PANTHER" id="PTHR11934:SF0">
    <property type="entry name" value="RIBOSE-5-PHOSPHATE ISOMERASE"/>
    <property type="match status" value="1"/>
</dbReference>
<feature type="binding site" evidence="3">
    <location>
        <begin position="28"/>
        <end position="31"/>
    </location>
    <ligand>
        <name>substrate</name>
    </ligand>
</feature>
<feature type="binding site" evidence="3">
    <location>
        <begin position="83"/>
        <end position="86"/>
    </location>
    <ligand>
        <name>substrate</name>
    </ligand>
</feature>
<reference evidence="4 5" key="1">
    <citation type="submission" date="2020-07" db="EMBL/GenBank/DDBJ databases">
        <authorList>
            <person name="Partida-Martinez L."/>
            <person name="Huntemann M."/>
            <person name="Clum A."/>
            <person name="Wang J."/>
            <person name="Palaniappan K."/>
            <person name="Ritter S."/>
            <person name="Chen I.-M."/>
            <person name="Stamatis D."/>
            <person name="Reddy T."/>
            <person name="O'Malley R."/>
            <person name="Daum C."/>
            <person name="Shapiro N."/>
            <person name="Ivanova N."/>
            <person name="Kyrpides N."/>
            <person name="Woyke T."/>
        </authorList>
    </citation>
    <scope>NUCLEOTIDE SEQUENCE [LARGE SCALE GENOMIC DNA]</scope>
    <source>
        <strain evidence="4 5">AS2.3</strain>
    </source>
</reference>
<dbReference type="RefSeq" id="WP_179509247.1">
    <property type="nucleotide sequence ID" value="NZ_JACCBY010000003.1"/>
</dbReference>
<dbReference type="GO" id="GO:0004751">
    <property type="term" value="F:ribose-5-phosphate isomerase activity"/>
    <property type="evidence" value="ECO:0007669"/>
    <property type="project" value="UniProtKB-UniRule"/>
</dbReference>
<comment type="similarity">
    <text evidence="3">Belongs to the ribose 5-phosphate isomerase family.</text>
</comment>
<dbReference type="NCBIfam" id="TIGR00021">
    <property type="entry name" value="rpiA"/>
    <property type="match status" value="1"/>
</dbReference>
<sequence>MNADTDKACAAAAAAQEVQDGMLVGLGTGSTAAHLIAALGERVARGLRIRAVATSRASEALARRLGITMLDFADVPRLDLTIDGADEIDARFFAIKGGGGAMLREKVVAAASDRMVVIADGSKRVVAIGAAAAVPVEILPFARASLLAQLGQGQGQGQGQGRGAVLRLAGGEPYVTDNGNMIIDCRLDLQNPRESAAWLDGIAGVLGHGLFLDEVDAAYFAQDGTVSRLERLD</sequence>
<evidence type="ECO:0000256" key="2">
    <source>
        <dbReference type="ARBA" id="ARBA00023235"/>
    </source>
</evidence>
<feature type="binding site" evidence="3">
    <location>
        <position position="123"/>
    </location>
    <ligand>
        <name>substrate</name>
    </ligand>
</feature>
<dbReference type="AlphaFoldDB" id="A0A7Y9FPC1"/>
<dbReference type="Gene3D" id="3.30.70.260">
    <property type="match status" value="1"/>
</dbReference>
<keyword evidence="5" id="KW-1185">Reference proteome</keyword>
<proteinExistence type="inferred from homology"/>
<dbReference type="PANTHER" id="PTHR11934">
    <property type="entry name" value="RIBOSE-5-PHOSPHATE ISOMERASE"/>
    <property type="match status" value="1"/>
</dbReference>
<keyword evidence="2 3" id="KW-0413">Isomerase</keyword>
<dbReference type="Pfam" id="PF06026">
    <property type="entry name" value="Rib_5-P_isom_A"/>
    <property type="match status" value="1"/>
</dbReference>
<protein>
    <recommendedName>
        <fullName evidence="3">Ribose-5-phosphate isomerase A</fullName>
        <ecNumber evidence="3">5.3.1.6</ecNumber>
    </recommendedName>
    <alternativeName>
        <fullName evidence="3">Phosphoriboisomerase A</fullName>
        <shortName evidence="3">PRI</shortName>
    </alternativeName>
</protein>
<dbReference type="SUPFAM" id="SSF75445">
    <property type="entry name" value="D-ribose-5-phosphate isomerase (RpiA), lid domain"/>
    <property type="match status" value="1"/>
</dbReference>
<evidence type="ECO:0000313" key="5">
    <source>
        <dbReference type="Proteomes" id="UP000517753"/>
    </source>
</evidence>
<dbReference type="HAMAP" id="MF_00170">
    <property type="entry name" value="Rib_5P_isom_A"/>
    <property type="match status" value="1"/>
</dbReference>
<dbReference type="UniPathway" id="UPA00115">
    <property type="reaction ID" value="UER00412"/>
</dbReference>
<dbReference type="NCBIfam" id="NF001924">
    <property type="entry name" value="PRK00702.1"/>
    <property type="match status" value="1"/>
</dbReference>
<dbReference type="SUPFAM" id="SSF100950">
    <property type="entry name" value="NagB/RpiA/CoA transferase-like"/>
    <property type="match status" value="1"/>
</dbReference>
<dbReference type="Gene3D" id="3.40.50.1360">
    <property type="match status" value="1"/>
</dbReference>
<dbReference type="GO" id="GO:0006014">
    <property type="term" value="P:D-ribose metabolic process"/>
    <property type="evidence" value="ECO:0007669"/>
    <property type="project" value="TreeGrafter"/>
</dbReference>
<dbReference type="InterPro" id="IPR004788">
    <property type="entry name" value="Ribose5P_isomerase_type_A"/>
</dbReference>
<name>A0A7Y9FPC1_9SPHN</name>
<evidence type="ECO:0000313" key="4">
    <source>
        <dbReference type="EMBL" id="NYD90823.1"/>
    </source>
</evidence>
<dbReference type="InterPro" id="IPR037171">
    <property type="entry name" value="NagB/RpiA_transferase-like"/>
</dbReference>
<reference evidence="4 5" key="2">
    <citation type="submission" date="2020-08" db="EMBL/GenBank/DDBJ databases">
        <title>The Agave Microbiome: Exploring the role of microbial communities in plant adaptations to desert environments.</title>
        <authorList>
            <person name="Partida-Martinez L.P."/>
        </authorList>
    </citation>
    <scope>NUCLEOTIDE SEQUENCE [LARGE SCALE GENOMIC DNA]</scope>
    <source>
        <strain evidence="4 5">AS2.3</strain>
    </source>
</reference>